<evidence type="ECO:0000256" key="1">
    <source>
        <dbReference type="ARBA" id="ARBA00005594"/>
    </source>
</evidence>
<accession>A0A2H0VA81</accession>
<evidence type="ECO:0000259" key="11">
    <source>
        <dbReference type="Pfam" id="PF00133"/>
    </source>
</evidence>
<dbReference type="NCBIfam" id="TIGR00396">
    <property type="entry name" value="leuS_bact"/>
    <property type="match status" value="1"/>
</dbReference>
<comment type="similarity">
    <text evidence="1 9 10">Belongs to the class-I aminoacyl-tRNA synthetase family.</text>
</comment>
<name>A0A2H0VA81_9BACT</name>
<dbReference type="Pfam" id="PF06821">
    <property type="entry name" value="Ser_hydrolase"/>
    <property type="match status" value="1"/>
</dbReference>
<evidence type="ECO:0000313" key="15">
    <source>
        <dbReference type="Proteomes" id="UP000230922"/>
    </source>
</evidence>
<dbReference type="GO" id="GO:0002161">
    <property type="term" value="F:aminoacyl-tRNA deacylase activity"/>
    <property type="evidence" value="ECO:0007669"/>
    <property type="project" value="InterPro"/>
</dbReference>
<dbReference type="EC" id="6.1.1.4" evidence="9"/>
<dbReference type="Gene3D" id="3.40.50.620">
    <property type="entry name" value="HUPs"/>
    <property type="match status" value="2"/>
</dbReference>
<evidence type="ECO:0000256" key="5">
    <source>
        <dbReference type="ARBA" id="ARBA00022840"/>
    </source>
</evidence>
<dbReference type="FunFam" id="3.40.50.620:FF:000003">
    <property type="entry name" value="Leucine--tRNA ligase"/>
    <property type="match status" value="1"/>
</dbReference>
<feature type="domain" description="Aminoacyl-tRNA synthetase class Ia" evidence="11">
    <location>
        <begin position="12"/>
        <end position="225"/>
    </location>
</feature>
<dbReference type="PANTHER" id="PTHR43740:SF2">
    <property type="entry name" value="LEUCINE--TRNA LIGASE, MITOCHONDRIAL"/>
    <property type="match status" value="1"/>
</dbReference>
<gene>
    <name evidence="9" type="primary">leuS</name>
    <name evidence="14" type="ORF">COT92_03445</name>
</gene>
<dbReference type="Pfam" id="PF13603">
    <property type="entry name" value="tRNA-synt_1_2"/>
    <property type="match status" value="1"/>
</dbReference>
<comment type="subcellular location">
    <subcellularLocation>
        <location evidence="9">Cytoplasm</location>
    </subcellularLocation>
</comment>
<evidence type="ECO:0000256" key="9">
    <source>
        <dbReference type="HAMAP-Rule" id="MF_00049"/>
    </source>
</evidence>
<dbReference type="GO" id="GO:0005524">
    <property type="term" value="F:ATP binding"/>
    <property type="evidence" value="ECO:0007669"/>
    <property type="project" value="UniProtKB-UniRule"/>
</dbReference>
<comment type="caution">
    <text evidence="14">The sequence shown here is derived from an EMBL/GenBank/DDBJ whole genome shotgun (WGS) entry which is preliminary data.</text>
</comment>
<dbReference type="InterPro" id="IPR029058">
    <property type="entry name" value="AB_hydrolase_fold"/>
</dbReference>
<evidence type="ECO:0000256" key="2">
    <source>
        <dbReference type="ARBA" id="ARBA00022490"/>
    </source>
</evidence>
<dbReference type="InterPro" id="IPR025709">
    <property type="entry name" value="Leu_tRNA-synth_edit"/>
</dbReference>
<feature type="binding site" evidence="9">
    <location>
        <position position="767"/>
    </location>
    <ligand>
        <name>ATP</name>
        <dbReference type="ChEBI" id="CHEBI:30616"/>
    </ligand>
</feature>
<dbReference type="GO" id="GO:0006429">
    <property type="term" value="P:leucyl-tRNA aminoacylation"/>
    <property type="evidence" value="ECO:0007669"/>
    <property type="project" value="UniProtKB-UniRule"/>
</dbReference>
<dbReference type="GO" id="GO:0004823">
    <property type="term" value="F:leucine-tRNA ligase activity"/>
    <property type="evidence" value="ECO:0007669"/>
    <property type="project" value="UniProtKB-UniRule"/>
</dbReference>
<keyword evidence="4 9" id="KW-0547">Nucleotide-binding</keyword>
<dbReference type="SUPFAM" id="SSF47323">
    <property type="entry name" value="Anticodon-binding domain of a subclass of class I aminoacyl-tRNA synthetases"/>
    <property type="match status" value="1"/>
</dbReference>
<dbReference type="SUPFAM" id="SSF52374">
    <property type="entry name" value="Nucleotidylyl transferase"/>
    <property type="match status" value="1"/>
</dbReference>
<dbReference type="Pfam" id="PF00133">
    <property type="entry name" value="tRNA-synt_1"/>
    <property type="match status" value="2"/>
</dbReference>
<dbReference type="InterPro" id="IPR013155">
    <property type="entry name" value="M/V/L/I-tRNA-synth_anticd-bd"/>
</dbReference>
<feature type="domain" description="Leucyl-tRNA synthetase editing" evidence="13">
    <location>
        <begin position="417"/>
        <end position="587"/>
    </location>
</feature>
<feature type="domain" description="Methionyl/Valyl/Leucyl/Isoleucyl-tRNA synthetase anticodon-binding" evidence="12">
    <location>
        <begin position="841"/>
        <end position="955"/>
    </location>
</feature>
<dbReference type="Gene3D" id="3.40.50.1820">
    <property type="entry name" value="alpha/beta hydrolase"/>
    <property type="match status" value="1"/>
</dbReference>
<dbReference type="InterPro" id="IPR001412">
    <property type="entry name" value="aa-tRNA-synth_I_CS"/>
</dbReference>
<dbReference type="SUPFAM" id="SSF50677">
    <property type="entry name" value="ValRS/IleRS/LeuRS editing domain"/>
    <property type="match status" value="1"/>
</dbReference>
<proteinExistence type="inferred from homology"/>
<comment type="catalytic activity">
    <reaction evidence="8 9">
        <text>tRNA(Leu) + L-leucine + ATP = L-leucyl-tRNA(Leu) + AMP + diphosphate</text>
        <dbReference type="Rhea" id="RHEA:11688"/>
        <dbReference type="Rhea" id="RHEA-COMP:9613"/>
        <dbReference type="Rhea" id="RHEA-COMP:9622"/>
        <dbReference type="ChEBI" id="CHEBI:30616"/>
        <dbReference type="ChEBI" id="CHEBI:33019"/>
        <dbReference type="ChEBI" id="CHEBI:57427"/>
        <dbReference type="ChEBI" id="CHEBI:78442"/>
        <dbReference type="ChEBI" id="CHEBI:78494"/>
        <dbReference type="ChEBI" id="CHEBI:456215"/>
        <dbReference type="EC" id="6.1.1.4"/>
    </reaction>
</comment>
<dbReference type="InterPro" id="IPR014729">
    <property type="entry name" value="Rossmann-like_a/b/a_fold"/>
</dbReference>
<dbReference type="InterPro" id="IPR009008">
    <property type="entry name" value="Val/Leu/Ile-tRNA-synth_edit"/>
</dbReference>
<dbReference type="PRINTS" id="PR00985">
    <property type="entry name" value="TRNASYNTHLEU"/>
</dbReference>
<evidence type="ECO:0000259" key="13">
    <source>
        <dbReference type="Pfam" id="PF13603"/>
    </source>
</evidence>
<dbReference type="Proteomes" id="UP000230922">
    <property type="component" value="Unassembled WGS sequence"/>
</dbReference>
<sequence length="993" mass="114847">MSKYNPLQIEKKWQKYWQTKKQFLAKDFSKKPKKFILVEFPYPSGAGLHMGHLRPYVAADVYARYHRLKGYEVIFPIGWDAFGLPAENYAIKMGVHPSITTKKNIANAKNQMLSWGLSFDWSREINTSDPNYYKWTQWLFLRFFKKGLAYESTGIINWCPKDKTGLANEEVIDGKCERCGTKVEKKELKQWYLRITSYAEKLLEGLKGLGQWPEPVKLQQKNWIGRKEGINITYDVENKHNYVLLHGFNGNSEGLFLPWLKFELTRLGLKYQCPNLPNPDAPTEEDQVNFVLKNCEFNENTIIFGHSLGAVVAMKVIEKLKHKIAGLVTAGGFTFHNFKDIQRPFSNTFKWKFDYKKIRKNCGSINILSDPNDYALRIEQGRELAKKLQGNLTEKESVKPHFTNEEEPLILQSLVPKITCFTTRPDTNFGATFVVLGPEHPLLKNRNILGIDEKKWKEIEKYIKKSSKDSDELRTAENRKKTGVFIGVYCINQLTNYRMPVYVADYVLGNVGTGAVVGVPGHDKRDFEFAREFKLEVKRVVQKDKNDTAPITNIDQVQEDEGLMVNSEFLDGLNIHDATEKIMDYMESRGYGKRVVNYKLRDWVFSRQRYWGEPIPIIHCEDHGAVPVPEKDLPVKLPNVKKYEPTGTGESPLAAMKKWVKTKCPICKKIAWRETNTMPQWAGSSWYWLRYTDPKNKKEFASLKHQKYWTPVDVYFGGMEHTTLHLLYSRFWNLFLHDENLVKEKEPYILRKPHGIVLGPDGEKMSKSRGNVIDPQKIVKEYGADTLRLYELFLGPHEQMVAFNDQGVVGAKRFLDRAWDWVNKQAGGKRQEEGVSEKANRALHRLIKKITEDIENFRFNTCVSSFMEFINEVKDEKVDNKFVRKFLVILYPFAPHIAEEIYQKIGEPEKKRIGSLQSESWPEYDPSLIKDETVEIVVQINGKVKGKVKMASGSAEEQATEEALKLEVVKKVLIGDSVKRVIFVKDRLINLVI</sequence>
<evidence type="ECO:0000313" key="14">
    <source>
        <dbReference type="EMBL" id="PIR95983.1"/>
    </source>
</evidence>
<dbReference type="PROSITE" id="PS00178">
    <property type="entry name" value="AA_TRNA_LIGASE_I"/>
    <property type="match status" value="1"/>
</dbReference>
<dbReference type="SUPFAM" id="SSF53474">
    <property type="entry name" value="alpha/beta-Hydrolases"/>
    <property type="match status" value="1"/>
</dbReference>
<keyword evidence="6 9" id="KW-0648">Protein biosynthesis</keyword>
<protein>
    <recommendedName>
        <fullName evidence="9">Leucine--tRNA ligase</fullName>
        <ecNumber evidence="9">6.1.1.4</ecNumber>
    </recommendedName>
    <alternativeName>
        <fullName evidence="9">Leucyl-tRNA synthetase</fullName>
        <shortName evidence="9">LeuRS</shortName>
    </alternativeName>
</protein>
<dbReference type="CDD" id="cd00812">
    <property type="entry name" value="LeuRS_core"/>
    <property type="match status" value="1"/>
</dbReference>
<dbReference type="HAMAP" id="MF_00049_B">
    <property type="entry name" value="Leu_tRNA_synth_B"/>
    <property type="match status" value="1"/>
</dbReference>
<dbReference type="Gene3D" id="1.10.730.10">
    <property type="entry name" value="Isoleucyl-tRNA Synthetase, Domain 1"/>
    <property type="match status" value="1"/>
</dbReference>
<dbReference type="InterPro" id="IPR002302">
    <property type="entry name" value="Leu-tRNA-ligase"/>
</dbReference>
<dbReference type="Pfam" id="PF08264">
    <property type="entry name" value="Anticodon_1"/>
    <property type="match status" value="1"/>
</dbReference>
<evidence type="ECO:0000259" key="12">
    <source>
        <dbReference type="Pfam" id="PF08264"/>
    </source>
</evidence>
<keyword evidence="2 9" id="KW-0963">Cytoplasm</keyword>
<keyword evidence="3 9" id="KW-0436">Ligase</keyword>
<evidence type="ECO:0000256" key="7">
    <source>
        <dbReference type="ARBA" id="ARBA00023146"/>
    </source>
</evidence>
<dbReference type="InterPro" id="IPR010662">
    <property type="entry name" value="RBBP9/YdeN"/>
</dbReference>
<keyword evidence="5 9" id="KW-0067">ATP-binding</keyword>
<reference evidence="15" key="1">
    <citation type="submission" date="2017-09" db="EMBL/GenBank/DDBJ databases">
        <title>Depth-based differentiation of microbial function through sediment-hosted aquifers and enrichment of novel symbionts in the deep terrestrial subsurface.</title>
        <authorList>
            <person name="Probst A.J."/>
            <person name="Ladd B."/>
            <person name="Jarett J.K."/>
            <person name="Geller-Mcgrath D.E."/>
            <person name="Sieber C.M.K."/>
            <person name="Emerson J.B."/>
            <person name="Anantharaman K."/>
            <person name="Thomas B.C."/>
            <person name="Malmstrom R."/>
            <person name="Stieglmeier M."/>
            <person name="Klingl A."/>
            <person name="Woyke T."/>
            <person name="Ryan C.M."/>
            <person name="Banfield J.F."/>
        </authorList>
    </citation>
    <scope>NUCLEOTIDE SEQUENCE [LARGE SCALE GENOMIC DNA]</scope>
</reference>
<feature type="short sequence motif" description="'KMSKS' region" evidence="9">
    <location>
        <begin position="764"/>
        <end position="768"/>
    </location>
</feature>
<evidence type="ECO:0000256" key="10">
    <source>
        <dbReference type="RuleBase" id="RU363035"/>
    </source>
</evidence>
<evidence type="ECO:0000256" key="6">
    <source>
        <dbReference type="ARBA" id="ARBA00022917"/>
    </source>
</evidence>
<dbReference type="InterPro" id="IPR002300">
    <property type="entry name" value="aa-tRNA-synth_Ia"/>
</dbReference>
<dbReference type="EMBL" id="PFAK01000058">
    <property type="protein sequence ID" value="PIR95983.1"/>
    <property type="molecule type" value="Genomic_DNA"/>
</dbReference>
<feature type="domain" description="Aminoacyl-tRNA synthetase class Ia" evidence="11">
    <location>
        <begin position="600"/>
        <end position="790"/>
    </location>
</feature>
<organism evidence="14 15">
    <name type="scientific">Candidatus Doudnabacteria bacterium CG10_big_fil_rev_8_21_14_0_10_42_18</name>
    <dbReference type="NCBI Taxonomy" id="1974552"/>
    <lineage>
        <taxon>Bacteria</taxon>
        <taxon>Candidatus Doudnaibacteriota</taxon>
    </lineage>
</organism>
<keyword evidence="7 9" id="KW-0030">Aminoacyl-tRNA synthetase</keyword>
<evidence type="ECO:0000256" key="3">
    <source>
        <dbReference type="ARBA" id="ARBA00022598"/>
    </source>
</evidence>
<dbReference type="AlphaFoldDB" id="A0A2H0VA81"/>
<evidence type="ECO:0000256" key="4">
    <source>
        <dbReference type="ARBA" id="ARBA00022741"/>
    </source>
</evidence>
<dbReference type="InterPro" id="IPR009080">
    <property type="entry name" value="tRNAsynth_Ia_anticodon-bd"/>
</dbReference>
<evidence type="ECO:0000256" key="8">
    <source>
        <dbReference type="ARBA" id="ARBA00047469"/>
    </source>
</evidence>
<dbReference type="CDD" id="cd07958">
    <property type="entry name" value="Anticodon_Ia_Leu_BEm"/>
    <property type="match status" value="1"/>
</dbReference>
<dbReference type="GO" id="GO:0005829">
    <property type="term" value="C:cytosol"/>
    <property type="evidence" value="ECO:0007669"/>
    <property type="project" value="TreeGrafter"/>
</dbReference>
<dbReference type="FunFam" id="3.40.50.620:FF:000056">
    <property type="entry name" value="Leucine--tRNA ligase"/>
    <property type="match status" value="1"/>
</dbReference>
<dbReference type="FunFam" id="1.10.730.10:FF:000002">
    <property type="entry name" value="Leucine--tRNA ligase"/>
    <property type="match status" value="1"/>
</dbReference>
<comment type="caution">
    <text evidence="9">Lacks conserved residue(s) required for the propagation of feature annotation.</text>
</comment>
<dbReference type="PANTHER" id="PTHR43740">
    <property type="entry name" value="LEUCYL-TRNA SYNTHETASE"/>
    <property type="match status" value="1"/>
</dbReference>